<evidence type="ECO:0000256" key="4">
    <source>
        <dbReference type="ARBA" id="ARBA00022844"/>
    </source>
</evidence>
<dbReference type="InterPro" id="IPR011050">
    <property type="entry name" value="Pectin_lyase_fold/virulence"/>
</dbReference>
<evidence type="ECO:0000313" key="8">
    <source>
        <dbReference type="Proteomes" id="UP000831341"/>
    </source>
</evidence>
<dbReference type="SUPFAM" id="SSF51126">
    <property type="entry name" value="Pectin lyase-like"/>
    <property type="match status" value="1"/>
</dbReference>
<keyword evidence="6" id="KW-1238">Degradation of host capsule during virus entry</keyword>
<evidence type="ECO:0000256" key="3">
    <source>
        <dbReference type="ARBA" id="ARBA00022732"/>
    </source>
</evidence>
<evidence type="ECO:0000256" key="1">
    <source>
        <dbReference type="ARBA" id="ARBA00004328"/>
    </source>
</evidence>
<dbReference type="Proteomes" id="UP000831341">
    <property type="component" value="Segment"/>
</dbReference>
<evidence type="ECO:0000313" key="7">
    <source>
        <dbReference type="EMBL" id="UOL48275.1"/>
    </source>
</evidence>
<evidence type="ECO:0000256" key="2">
    <source>
        <dbReference type="ARBA" id="ARBA00022717"/>
    </source>
</evidence>
<reference evidence="7" key="1">
    <citation type="submission" date="2022-02" db="EMBL/GenBank/DDBJ databases">
        <authorList>
            <person name="Li L."/>
            <person name="Wang X."/>
        </authorList>
    </citation>
    <scope>NUCLEOTIDE SEQUENCE</scope>
</reference>
<dbReference type="GO" id="GO:0098994">
    <property type="term" value="P:symbiont entry into host cell via disruption of host cell envelope"/>
    <property type="evidence" value="ECO:0007669"/>
    <property type="project" value="UniProtKB-KW"/>
</dbReference>
<comment type="subcellular location">
    <subcellularLocation>
        <location evidence="1">Virion</location>
    </subcellularLocation>
</comment>
<sequence>MNLISLVDVSSRQVQNSLLTVNTVAELRNIQAKAGQRVRWLGYFNLNDGGGNTGYVTAGPLTADNGSVFLLNNGMYVRAVFESKVDPLQFGVSGSNTSADNKIRFDRMVSYCLNTKTAIEYSRSMDYQCDPVRISGASADFFSITAPRASVTHRCPSASDHAFILQGAAPVAPASYDTFQHCTVSGLRIVSSFSCIYTRYTENLVIEKCLFSGGSLGAATGVGITMSYNGPLETDIKPRIRNCIFSYCKHAILGQTAVAETDRGRVADGVFEDLVALNCGGTTGDFVYHLPYMDGAILNKVEAYQDSFNTVAANGILLQKPTLVNLTNCNMFGLGGYGIQLLSPRGVCIDSTNTIQGCGKQGNRTALVVSSLSSSITTQNVKLSPRIRDCYGSAVQMQGVSNIDLSGLEEYGNCRGTSSAAGWSFLNCQGVRLHNVRADSAGTAFLNVDGGSVELFNPTFLQYTSQILLANSATVRVLPAERILQVNAATSPGGIVDEVQYDASTGSAIVTLPSASSFPGKVIRIIKTDSTSNGIGIFPAAGQSINGATSYSLTAQYSFVQLRSTGSNWLVIGKS</sequence>
<proteinExistence type="predicted"/>
<organism evidence="7 8">
    <name type="scientific">Escherichia phage ZH5</name>
    <dbReference type="NCBI Taxonomy" id="2924930"/>
    <lineage>
        <taxon>Viruses</taxon>
        <taxon>Duplodnaviria</taxon>
        <taxon>Heunggongvirae</taxon>
        <taxon>Uroviricota</taxon>
        <taxon>Caudoviricetes</taxon>
        <taxon>Autographivirales</taxon>
        <taxon>Autoscriptoviridae</taxon>
        <taxon>Slopekvirinae</taxon>
        <taxon>Drulisvirus</taxon>
        <taxon>Drulisvirus ZH5</taxon>
    </lineage>
</organism>
<keyword evidence="8" id="KW-1185">Reference proteome</keyword>
<keyword evidence="5" id="KW-1160">Virus entry into host cell</keyword>
<dbReference type="GO" id="GO:0098015">
    <property type="term" value="C:virus tail"/>
    <property type="evidence" value="ECO:0007669"/>
    <property type="project" value="UniProtKB-KW"/>
</dbReference>
<evidence type="ECO:0000256" key="6">
    <source>
        <dbReference type="ARBA" id="ARBA00035731"/>
    </source>
</evidence>
<evidence type="ECO:0000256" key="5">
    <source>
        <dbReference type="ARBA" id="ARBA00023296"/>
    </source>
</evidence>
<name>A0AAE9KE56_9CAUD</name>
<keyword evidence="3" id="KW-1227">Viral tail protein</keyword>
<protein>
    <submittedName>
        <fullName evidence="7">Uncharacterized protein</fullName>
    </submittedName>
</protein>
<dbReference type="EMBL" id="OM864357">
    <property type="protein sequence ID" value="UOL48275.1"/>
    <property type="molecule type" value="Genomic_DNA"/>
</dbReference>
<keyword evidence="4" id="KW-0946">Virion</keyword>
<accession>A0AAE9KE56</accession>
<dbReference type="GO" id="GO:0098996">
    <property type="term" value="P:symbiont entry into host cell via disruption of host cell glycocalyx"/>
    <property type="evidence" value="ECO:0007669"/>
    <property type="project" value="UniProtKB-KW"/>
</dbReference>
<keyword evidence="2" id="KW-1235">Degradation of host cell envelope components during virus entry</keyword>